<gene>
    <name evidence="1" type="ORF">CLIB1444_03S06656</name>
</gene>
<name>A0ACA9Y6D5_9ASCO</name>
<keyword evidence="2" id="KW-1185">Reference proteome</keyword>
<protein>
    <submittedName>
        <fullName evidence="1">Uncharacterized protein</fullName>
    </submittedName>
</protein>
<evidence type="ECO:0000313" key="1">
    <source>
        <dbReference type="EMBL" id="CAH6720201.1"/>
    </source>
</evidence>
<dbReference type="Proteomes" id="UP001152531">
    <property type="component" value="Unassembled WGS sequence"/>
</dbReference>
<evidence type="ECO:0000313" key="2">
    <source>
        <dbReference type="Proteomes" id="UP001152531"/>
    </source>
</evidence>
<proteinExistence type="predicted"/>
<sequence>MSFEDWKRIKVKNETNYRNTSLVSYANSENRFNYASIDCAAKIISTNDGAKEAKSVLKDDKDSYLINKCSSPEKFVIIELCQDILIDLVEIGNFEFFSSNFKRIKISVNERYEDKNWKSLGEFEATNSRDLQKFKISNPIIWAKYLRIDILDHYGNEFYCPISLIKVYGKTMIEDFKEETIKQVEEEIDECKVSPSLPYLELNQFLSTIPEYCNVEDETTTIPQDSIYKSIIKRLSLLESNASLSLLYLQEQSKLLSNSFSNLQQQHQTELEDLVRRFNVTVNEQILKLDQFNQLKLFESNKLVTGLANDLSFYKKLLLINFFLLIILLIFTILSNEIPLEIPKPTYQFKVGQTKKKYNKKFKYKH</sequence>
<dbReference type="EMBL" id="CALSDN010000003">
    <property type="protein sequence ID" value="CAH6720201.1"/>
    <property type="molecule type" value="Genomic_DNA"/>
</dbReference>
<organism evidence="1 2">
    <name type="scientific">[Candida] jaroonii</name>
    <dbReference type="NCBI Taxonomy" id="467808"/>
    <lineage>
        <taxon>Eukaryota</taxon>
        <taxon>Fungi</taxon>
        <taxon>Dikarya</taxon>
        <taxon>Ascomycota</taxon>
        <taxon>Saccharomycotina</taxon>
        <taxon>Pichiomycetes</taxon>
        <taxon>Debaryomycetaceae</taxon>
        <taxon>Yamadazyma</taxon>
    </lineage>
</organism>
<comment type="caution">
    <text evidence="1">The sequence shown here is derived from an EMBL/GenBank/DDBJ whole genome shotgun (WGS) entry which is preliminary data.</text>
</comment>
<accession>A0ACA9Y6D5</accession>
<reference evidence="1" key="1">
    <citation type="submission" date="2022-06" db="EMBL/GenBank/DDBJ databases">
        <authorList>
            <person name="Legras J.-L."/>
            <person name="Devillers H."/>
            <person name="Grondin C."/>
        </authorList>
    </citation>
    <scope>NUCLEOTIDE SEQUENCE</scope>
    <source>
        <strain evidence="1">CLIB 1444</strain>
    </source>
</reference>